<protein>
    <submittedName>
        <fullName evidence="7">Pollen-specific protein SF3</fullName>
    </submittedName>
</protein>
<dbReference type="InterPro" id="IPR001781">
    <property type="entry name" value="Znf_LIM"/>
</dbReference>
<dbReference type="SUPFAM" id="SSF57716">
    <property type="entry name" value="Glucocorticoid receptor-like (DNA-binding domain)"/>
    <property type="match status" value="2"/>
</dbReference>
<dbReference type="GeneID" id="106164227"/>
<evidence type="ECO:0000313" key="7">
    <source>
        <dbReference type="RefSeq" id="XP_013397523.1"/>
    </source>
</evidence>
<dbReference type="PROSITE" id="PS50023">
    <property type="entry name" value="LIM_DOMAIN_2"/>
    <property type="match status" value="1"/>
</dbReference>
<dbReference type="PANTHER" id="PTHR24206">
    <property type="entry name" value="OS06G0237300 PROTEIN"/>
    <property type="match status" value="1"/>
</dbReference>
<keyword evidence="3 4" id="KW-0440">LIM domain</keyword>
<dbReference type="OMA" id="CKKHYQE"/>
<name>A0A1S3IHC0_LINAN</name>
<keyword evidence="1 4" id="KW-0479">Metal-binding</keyword>
<feature type="domain" description="LIM zinc-binding" evidence="5">
    <location>
        <begin position="9"/>
        <end position="69"/>
    </location>
</feature>
<evidence type="ECO:0000259" key="5">
    <source>
        <dbReference type="PROSITE" id="PS50023"/>
    </source>
</evidence>
<dbReference type="AlphaFoldDB" id="A0A1S3IHC0"/>
<dbReference type="GO" id="GO:0046872">
    <property type="term" value="F:metal ion binding"/>
    <property type="evidence" value="ECO:0007669"/>
    <property type="project" value="UniProtKB-KW"/>
</dbReference>
<evidence type="ECO:0000256" key="4">
    <source>
        <dbReference type="PROSITE-ProRule" id="PRU00125"/>
    </source>
</evidence>
<evidence type="ECO:0000256" key="1">
    <source>
        <dbReference type="ARBA" id="ARBA00022723"/>
    </source>
</evidence>
<sequence length="76" mass="8681">MPWQPPPTEKCTVCAKSVYAAERLEAGKKIFHKLCFKCAVCRMTLTVQNYHQSDGVLFCKKHFQENVVHPNTQVVS</sequence>
<dbReference type="InParanoid" id="A0A1S3IHC0"/>
<accession>A0A1S3IHC0</accession>
<keyword evidence="6" id="KW-1185">Reference proteome</keyword>
<keyword evidence="2 4" id="KW-0862">Zinc</keyword>
<gene>
    <name evidence="7" type="primary">LOC106164227</name>
</gene>
<evidence type="ECO:0000313" key="6">
    <source>
        <dbReference type="Proteomes" id="UP000085678"/>
    </source>
</evidence>
<reference evidence="7" key="1">
    <citation type="submission" date="2025-08" db="UniProtKB">
        <authorList>
            <consortium name="RefSeq"/>
        </authorList>
    </citation>
    <scope>IDENTIFICATION</scope>
    <source>
        <tissue evidence="7">Gonads</tissue>
    </source>
</reference>
<dbReference type="CDD" id="cd09358">
    <property type="entry name" value="LIM_Mical_like"/>
    <property type="match status" value="1"/>
</dbReference>
<dbReference type="Proteomes" id="UP000085678">
    <property type="component" value="Unplaced"/>
</dbReference>
<dbReference type="Gene3D" id="2.10.110.10">
    <property type="entry name" value="Cysteine Rich Protein"/>
    <property type="match status" value="1"/>
</dbReference>
<dbReference type="Pfam" id="PF00412">
    <property type="entry name" value="LIM"/>
    <property type="match status" value="1"/>
</dbReference>
<dbReference type="SMART" id="SM00132">
    <property type="entry name" value="LIM"/>
    <property type="match status" value="1"/>
</dbReference>
<proteinExistence type="predicted"/>
<evidence type="ECO:0000256" key="2">
    <source>
        <dbReference type="ARBA" id="ARBA00022833"/>
    </source>
</evidence>
<dbReference type="RefSeq" id="XP_013397523.1">
    <property type="nucleotide sequence ID" value="XM_013542069.1"/>
</dbReference>
<organism evidence="6 7">
    <name type="scientific">Lingula anatina</name>
    <name type="common">Brachiopod</name>
    <name type="synonym">Lingula unguis</name>
    <dbReference type="NCBI Taxonomy" id="7574"/>
    <lineage>
        <taxon>Eukaryota</taxon>
        <taxon>Metazoa</taxon>
        <taxon>Spiralia</taxon>
        <taxon>Lophotrochozoa</taxon>
        <taxon>Brachiopoda</taxon>
        <taxon>Linguliformea</taxon>
        <taxon>Lingulata</taxon>
        <taxon>Lingulida</taxon>
        <taxon>Linguloidea</taxon>
        <taxon>Lingulidae</taxon>
        <taxon>Lingula</taxon>
    </lineage>
</organism>
<dbReference type="OrthoDB" id="1679758at2759"/>
<evidence type="ECO:0000256" key="3">
    <source>
        <dbReference type="ARBA" id="ARBA00023038"/>
    </source>
</evidence>
<dbReference type="PROSITE" id="PS00478">
    <property type="entry name" value="LIM_DOMAIN_1"/>
    <property type="match status" value="1"/>
</dbReference>
<dbReference type="KEGG" id="lak:106164227"/>